<name>A0ABS1RZB1_RHOSU</name>
<accession>A0ABS1RZB1</accession>
<organism evidence="1 2">
    <name type="scientific">Rhodovulum sulfidophilum</name>
    <name type="common">Rhodobacter sulfidophilus</name>
    <dbReference type="NCBI Taxonomy" id="35806"/>
    <lineage>
        <taxon>Bacteria</taxon>
        <taxon>Pseudomonadati</taxon>
        <taxon>Pseudomonadota</taxon>
        <taxon>Alphaproteobacteria</taxon>
        <taxon>Rhodobacterales</taxon>
        <taxon>Paracoccaceae</taxon>
        <taxon>Rhodovulum</taxon>
    </lineage>
</organism>
<reference evidence="1 2" key="1">
    <citation type="submission" date="2021-01" db="EMBL/GenBank/DDBJ databases">
        <title>Draft genomes of Rhodovulum sulfidophilum.</title>
        <authorList>
            <person name="Guzman M.S."/>
        </authorList>
    </citation>
    <scope>NUCLEOTIDE SEQUENCE [LARGE SCALE GENOMIC DNA]</scope>
    <source>
        <strain evidence="1 2">AB35</strain>
    </source>
</reference>
<protein>
    <submittedName>
        <fullName evidence="1">Uncharacterized protein</fullName>
    </submittedName>
</protein>
<dbReference type="RefSeq" id="WP_202250756.1">
    <property type="nucleotide sequence ID" value="NZ_JAESJJ010000058.1"/>
</dbReference>
<sequence>MRLPLFLILASLATTTAAQDRRDVHLFKYGGIGAQVDQIFGEFLYIMTEKLPLLASEVQGDSDISDLRNISQLALQPVMKRGEMEDPFIRLGSLEARSTYWRDTGALAVLTGQVQAQGDSGLSITSNFFLGQLGQRVGHQNVSVKLAVRPEAYSTTKDSHSVTILTALALSAIFPEAMNGDPDCSRSAASYALLDQADQRASSVLDEDAATGRRLKALVEETATVVKHECPLG</sequence>
<evidence type="ECO:0000313" key="2">
    <source>
        <dbReference type="Proteomes" id="UP000604473"/>
    </source>
</evidence>
<proteinExistence type="predicted"/>
<keyword evidence="2" id="KW-1185">Reference proteome</keyword>
<gene>
    <name evidence="1" type="ORF">JMM60_21240</name>
</gene>
<dbReference type="EMBL" id="JAESJJ010000058">
    <property type="protein sequence ID" value="MBL3611247.1"/>
    <property type="molecule type" value="Genomic_DNA"/>
</dbReference>
<evidence type="ECO:0000313" key="1">
    <source>
        <dbReference type="EMBL" id="MBL3611247.1"/>
    </source>
</evidence>
<dbReference type="Proteomes" id="UP000604473">
    <property type="component" value="Unassembled WGS sequence"/>
</dbReference>
<comment type="caution">
    <text evidence="1">The sequence shown here is derived from an EMBL/GenBank/DDBJ whole genome shotgun (WGS) entry which is preliminary data.</text>
</comment>